<organism evidence="2 3">
    <name type="scientific">Rhamnella rubrinervis</name>
    <dbReference type="NCBI Taxonomy" id="2594499"/>
    <lineage>
        <taxon>Eukaryota</taxon>
        <taxon>Viridiplantae</taxon>
        <taxon>Streptophyta</taxon>
        <taxon>Embryophyta</taxon>
        <taxon>Tracheophyta</taxon>
        <taxon>Spermatophyta</taxon>
        <taxon>Magnoliopsida</taxon>
        <taxon>eudicotyledons</taxon>
        <taxon>Gunneridae</taxon>
        <taxon>Pentapetalae</taxon>
        <taxon>rosids</taxon>
        <taxon>fabids</taxon>
        <taxon>Rosales</taxon>
        <taxon>Rhamnaceae</taxon>
        <taxon>rhamnoid group</taxon>
        <taxon>Rhamneae</taxon>
        <taxon>Rhamnella</taxon>
    </lineage>
</organism>
<comment type="caution">
    <text evidence="2">The sequence shown here is derived from an EMBL/GenBank/DDBJ whole genome shotgun (WGS) entry which is preliminary data.</text>
</comment>
<dbReference type="EMBL" id="VOIH02000001">
    <property type="protein sequence ID" value="KAF3455568.1"/>
    <property type="molecule type" value="Genomic_DNA"/>
</dbReference>
<proteinExistence type="predicted"/>
<feature type="domain" description="F-box" evidence="1">
    <location>
        <begin position="10"/>
        <end position="45"/>
    </location>
</feature>
<sequence>MAKHSVQQNWSDLPRELLELIFRRLAVIDTLRVKAVCPELCGLCFATFDTKSSTAVNIRYIDFDYGRQGTLSSIVVDKGTSSSTAGDIGYSEFHRDQ</sequence>
<name>A0A8K0HP43_9ROSA</name>
<evidence type="ECO:0000259" key="1">
    <source>
        <dbReference type="Pfam" id="PF12937"/>
    </source>
</evidence>
<evidence type="ECO:0000313" key="2">
    <source>
        <dbReference type="EMBL" id="KAF3455568.1"/>
    </source>
</evidence>
<reference evidence="2" key="1">
    <citation type="submission" date="2020-03" db="EMBL/GenBank/DDBJ databases">
        <title>A high-quality chromosome-level genome assembly of a woody plant with both climbing and erect habits, Rhamnella rubrinervis.</title>
        <authorList>
            <person name="Lu Z."/>
            <person name="Yang Y."/>
            <person name="Zhu X."/>
            <person name="Sun Y."/>
        </authorList>
    </citation>
    <scope>NUCLEOTIDE SEQUENCE</scope>
    <source>
        <strain evidence="2">BYM</strain>
        <tissue evidence="2">Leaf</tissue>
    </source>
</reference>
<dbReference type="Proteomes" id="UP000796880">
    <property type="component" value="Unassembled WGS sequence"/>
</dbReference>
<dbReference type="InterPro" id="IPR001810">
    <property type="entry name" value="F-box_dom"/>
</dbReference>
<dbReference type="OrthoDB" id="642536at2759"/>
<evidence type="ECO:0000313" key="3">
    <source>
        <dbReference type="Proteomes" id="UP000796880"/>
    </source>
</evidence>
<dbReference type="AlphaFoldDB" id="A0A8K0HP43"/>
<dbReference type="SUPFAM" id="SSF81383">
    <property type="entry name" value="F-box domain"/>
    <property type="match status" value="1"/>
</dbReference>
<gene>
    <name evidence="2" type="ORF">FNV43_RR00201</name>
</gene>
<dbReference type="Pfam" id="PF12937">
    <property type="entry name" value="F-box-like"/>
    <property type="match status" value="1"/>
</dbReference>
<dbReference type="Gene3D" id="1.20.1280.50">
    <property type="match status" value="1"/>
</dbReference>
<dbReference type="InterPro" id="IPR036047">
    <property type="entry name" value="F-box-like_dom_sf"/>
</dbReference>
<protein>
    <recommendedName>
        <fullName evidence="1">F-box domain-containing protein</fullName>
    </recommendedName>
</protein>
<accession>A0A8K0HP43</accession>
<keyword evidence="3" id="KW-1185">Reference proteome</keyword>